<name>A0ABT7MHG8_9PSEU</name>
<reference evidence="2 3" key="1">
    <citation type="submission" date="2023-06" db="EMBL/GenBank/DDBJ databases">
        <title>Actinomycetospora Odt1-22.</title>
        <authorList>
            <person name="Supong K."/>
        </authorList>
    </citation>
    <scope>NUCLEOTIDE SEQUENCE [LARGE SCALE GENOMIC DNA]</scope>
    <source>
        <strain evidence="2 3">Odt1-22</strain>
    </source>
</reference>
<feature type="transmembrane region" description="Helical" evidence="1">
    <location>
        <begin position="49"/>
        <end position="73"/>
    </location>
</feature>
<comment type="caution">
    <text evidence="2">The sequence shown here is derived from an EMBL/GenBank/DDBJ whole genome shotgun (WGS) entry which is preliminary data.</text>
</comment>
<dbReference type="RefSeq" id="WP_286056738.1">
    <property type="nucleotide sequence ID" value="NZ_JASVWF010000009.1"/>
</dbReference>
<evidence type="ECO:0008006" key="4">
    <source>
        <dbReference type="Google" id="ProtNLM"/>
    </source>
</evidence>
<evidence type="ECO:0000313" key="3">
    <source>
        <dbReference type="Proteomes" id="UP001231924"/>
    </source>
</evidence>
<evidence type="ECO:0000256" key="1">
    <source>
        <dbReference type="SAM" id="Phobius"/>
    </source>
</evidence>
<keyword evidence="1" id="KW-1133">Transmembrane helix</keyword>
<keyword evidence="1" id="KW-0472">Membrane</keyword>
<accession>A0ABT7MHG8</accession>
<keyword evidence="3" id="KW-1185">Reference proteome</keyword>
<feature type="transmembrane region" description="Helical" evidence="1">
    <location>
        <begin position="23"/>
        <end position="42"/>
    </location>
</feature>
<proteinExistence type="predicted"/>
<dbReference type="Proteomes" id="UP001231924">
    <property type="component" value="Unassembled WGS sequence"/>
</dbReference>
<evidence type="ECO:0000313" key="2">
    <source>
        <dbReference type="EMBL" id="MDL5160133.1"/>
    </source>
</evidence>
<organism evidence="2 3">
    <name type="scientific">Actinomycetospora termitidis</name>
    <dbReference type="NCBI Taxonomy" id="3053470"/>
    <lineage>
        <taxon>Bacteria</taxon>
        <taxon>Bacillati</taxon>
        <taxon>Actinomycetota</taxon>
        <taxon>Actinomycetes</taxon>
        <taxon>Pseudonocardiales</taxon>
        <taxon>Pseudonocardiaceae</taxon>
        <taxon>Actinomycetospora</taxon>
    </lineage>
</organism>
<feature type="transmembrane region" description="Helical" evidence="1">
    <location>
        <begin position="79"/>
        <end position="97"/>
    </location>
</feature>
<protein>
    <recommendedName>
        <fullName evidence="4">Integral membrane protein</fullName>
    </recommendedName>
</protein>
<dbReference type="EMBL" id="JASVWF010000009">
    <property type="protein sequence ID" value="MDL5160133.1"/>
    <property type="molecule type" value="Genomic_DNA"/>
</dbReference>
<sequence>MGVVAGVLVALDAAGTLLGPVRAVTTVVFMILGPGWAIAGFLRRSAPALVWAVAVAVGCAVGGLGAQAMLAAGWWHPDAALVLLVLLCVPALVWHVVRRR</sequence>
<keyword evidence="1" id="KW-0812">Transmembrane</keyword>
<gene>
    <name evidence="2" type="ORF">QRT03_29475</name>
</gene>